<dbReference type="Pfam" id="PF03442">
    <property type="entry name" value="CBM_X2"/>
    <property type="match status" value="3"/>
</dbReference>
<dbReference type="InterPro" id="IPR017853">
    <property type="entry name" value="GH"/>
</dbReference>
<gene>
    <name evidence="11" type="ORF">GZH47_14075</name>
</gene>
<sequence length="1594" mass="169043">MKRNMRRIGFGLLLASLAAGQFGFVPPKQVAEAADNGLAQKPYMGWSSYSLQVYDGPSGNWTSAAKIKAQSDAMHEKLQSHGYDYINIDAGWNGGMDEYGRPIPSTQLYPDGFQNVIDYVHHNGQKIGIYMIPGLSPAAYDADLPIYGAPGCSMKDIAAQPLRQADYWEIGYKIDFESESSKGCAQAYIDSIADLIASWGIDFVKFDSVTPGSGHNDTTIDARGDVEAWSKALAKQDHKIWFELSWALDHKYADYWKQLANGWRVDWDVESYDNKIGMTQWSNIARLFPDAALWWRDAGPGGWNDFDSLNVGNGSMDGLTKDERQSAMTLWAMSSAQLYTGDDLTRLDDYGLSLLTNDEVIAVNQAGHPAHPVSTTTNNQVWYANNGDGTYTVALFNLGSKSADVAVDWSDIGLQGGATVRDLWGHKDLGAFGTGYTAANLEPHASRLFKVTANGGSISSVNDDDTGMRYTGAWKRNDGNEVVPSSQNLEIAVSDSSADANEAAIVSGDEPSGEPDVNALVQNVEEQTAAPAGHYVTINDDDPGIVYSGGWQHSTDRPYGDVGNDAHYAQSNDEQLTYSFTGTGIDYITETDSSQGSVDIYIDDVLDKTVDTSGTGTRAAKQTVYGISGLAEGSHTFKAVKRSGDYMLVDALKVTSGTLLGTASAAFDNANPSDVSTTLPFGLNALTGISSGGTALVKNTDYTVSGSTLTIKSSYLSQRPQGLTNIDFSFAGGDSQTLAVTVTGEAVRNSVITPSTAGFDRKVTVQADVTVTMSLNGNTLSGIDHNGAALTAGTDYTVSGSALKIKRSYLARQSLGDTQLTLTFSAGLPQTLTITVADTTSAGRYTSVNNDDPAIQYDGSWSRSTGRGMGDYMDDVQYAEKNGESFSYTFQGTGVQVITEKDVSQGKMDIYVDGDLKETVDTYSSGRLAQQTVYEIEGLSNGQHTIKAVKKSGSFMLLDMLKVRLPDFIGPTVAAFDKNPAEQADLQVNLLENAGSFGGIANGTQALVPGTDYSVAGGTVTIKKSYLASLAEGVAALTFVFDGDFQQDIHATANDGDYFTYTFNGTGIELLSPKGPEQGTMDVYVDGSLKETVSTAGDVRSAQQLVYHVDGLANGRHTIKVVKKSGALMLIDRLNYIVSGTGGNTDNTGSNPGTVTAPPAAGGTEIIQGQVKGAAGSVLQLDIARTTLADGTKKDSVTLGADQAKSAIEKLKAAGAAAATIVVPDEKGETSETKVTIPKESNQMLAAGGLDLGMDTSRAGIVIPNASLQGYDEEASFTFTPIADAAAKGQLEDRANKASVVTLATHGKGVSIVGQPVAIETNFQGRAVDVILPLDPALVEGAGQEQLGVYIEHGDGTTEFKPGAIVEWQGGKGLRFTVDRFSSFAVVKYEGTAIGKHAAYMKGFDGGLFKPGNSLTRAEMATILSRIAAREGTADAIVYRDVKPEHWAADAIAKVTKLGLMRGFGDGSFKPDQPITRAEMASLAATLMTSESKEGAGFSDSKGNWAEQAILKVQGAGIIRGYADGTFRPSLALTRAEAVTIINRTLGRGPLYGAKLSWSDVPDAYWAYGDIAEASADHAFTARAEGGEQQVIIP</sequence>
<dbReference type="PRINTS" id="PR00740">
    <property type="entry name" value="GLHYDRLASE27"/>
</dbReference>
<dbReference type="RefSeq" id="WP_162640655.1">
    <property type="nucleotide sequence ID" value="NZ_CP048286.1"/>
</dbReference>
<dbReference type="EMBL" id="CP048286">
    <property type="protein sequence ID" value="QHW31849.1"/>
    <property type="molecule type" value="Genomic_DNA"/>
</dbReference>
<dbReference type="GO" id="GO:0030245">
    <property type="term" value="P:cellulose catabolic process"/>
    <property type="evidence" value="ECO:0007669"/>
    <property type="project" value="UniProtKB-KW"/>
</dbReference>
<dbReference type="KEGG" id="prz:GZH47_14075"/>
<dbReference type="SUPFAM" id="SSF81296">
    <property type="entry name" value="E set domains"/>
    <property type="match status" value="3"/>
</dbReference>
<dbReference type="Gene3D" id="2.60.40.1180">
    <property type="entry name" value="Golgi alpha-mannosidase II"/>
    <property type="match status" value="1"/>
</dbReference>
<evidence type="ECO:0000313" key="11">
    <source>
        <dbReference type="EMBL" id="QHW31849.1"/>
    </source>
</evidence>
<dbReference type="InterPro" id="IPR013783">
    <property type="entry name" value="Ig-like_fold"/>
</dbReference>
<dbReference type="PANTHER" id="PTHR11452:SF75">
    <property type="entry name" value="ALPHA-GALACTOSIDASE MEL1"/>
    <property type="match status" value="1"/>
</dbReference>
<dbReference type="PANTHER" id="PTHR11452">
    <property type="entry name" value="ALPHA-GALACTOSIDASE/ALPHA-N-ACETYLGALACTOSAMINIDASE"/>
    <property type="match status" value="1"/>
</dbReference>
<accession>A0A6C0P065</accession>
<dbReference type="Pfam" id="PF16499">
    <property type="entry name" value="Melibiase_2"/>
    <property type="match status" value="2"/>
</dbReference>
<protein>
    <recommendedName>
        <fullName evidence="8">Alpha-galactosidase</fullName>
        <ecNumber evidence="8">3.2.1.22</ecNumber>
    </recommendedName>
    <alternativeName>
        <fullName evidence="8">Melibiase</fullName>
    </alternativeName>
</protein>
<keyword evidence="8" id="KW-1015">Disulfide bond</keyword>
<evidence type="ECO:0000313" key="12">
    <source>
        <dbReference type="Proteomes" id="UP000479114"/>
    </source>
</evidence>
<dbReference type="InterPro" id="IPR014756">
    <property type="entry name" value="Ig_E-set"/>
</dbReference>
<keyword evidence="3 8" id="KW-0378">Hydrolase</keyword>
<evidence type="ECO:0000256" key="2">
    <source>
        <dbReference type="ARBA" id="ARBA00022729"/>
    </source>
</evidence>
<keyword evidence="2 9" id="KW-0732">Signal</keyword>
<dbReference type="Pfam" id="PF17801">
    <property type="entry name" value="Melibiase_C"/>
    <property type="match status" value="1"/>
</dbReference>
<dbReference type="Gene3D" id="2.60.40.10">
    <property type="entry name" value="Immunoglobulins"/>
    <property type="match status" value="2"/>
</dbReference>
<dbReference type="InterPro" id="IPR002241">
    <property type="entry name" value="Glyco_hydro_27"/>
</dbReference>
<evidence type="ECO:0000256" key="9">
    <source>
        <dbReference type="SAM" id="SignalP"/>
    </source>
</evidence>
<dbReference type="Pfam" id="PF00395">
    <property type="entry name" value="SLH"/>
    <property type="match status" value="3"/>
</dbReference>
<keyword evidence="5" id="KW-0119">Carbohydrate metabolism</keyword>
<keyword evidence="6 8" id="KW-0326">Glycosidase</keyword>
<dbReference type="EC" id="3.2.1.22" evidence="8"/>
<dbReference type="InterPro" id="IPR013780">
    <property type="entry name" value="Glyco_hydro_b"/>
</dbReference>
<feature type="domain" description="SLH" evidence="10">
    <location>
        <begin position="1435"/>
        <end position="1498"/>
    </location>
</feature>
<keyword evidence="4" id="KW-0136">Cellulose degradation</keyword>
<evidence type="ECO:0000256" key="5">
    <source>
        <dbReference type="ARBA" id="ARBA00023277"/>
    </source>
</evidence>
<feature type="signal peptide" evidence="9">
    <location>
        <begin position="1"/>
        <end position="21"/>
    </location>
</feature>
<dbReference type="InterPro" id="IPR013785">
    <property type="entry name" value="Aldolase_TIM"/>
</dbReference>
<dbReference type="Gene3D" id="3.20.20.70">
    <property type="entry name" value="Aldolase class I"/>
    <property type="match status" value="1"/>
</dbReference>
<reference evidence="11 12" key="1">
    <citation type="submission" date="2020-02" db="EMBL/GenBank/DDBJ databases">
        <title>Paenibacillus sp. nov., isolated from rhizosphere soil of tomato.</title>
        <authorList>
            <person name="Weon H.-Y."/>
            <person name="Lee S.A."/>
        </authorList>
    </citation>
    <scope>NUCLEOTIDE SEQUENCE [LARGE SCALE GENOMIC DNA]</scope>
    <source>
        <strain evidence="11 12">14171R-81</strain>
    </source>
</reference>
<feature type="domain" description="SLH" evidence="10">
    <location>
        <begin position="1499"/>
        <end position="1556"/>
    </location>
</feature>
<keyword evidence="12" id="KW-1185">Reference proteome</keyword>
<dbReference type="Proteomes" id="UP000479114">
    <property type="component" value="Chromosome"/>
</dbReference>
<organism evidence="11 12">
    <name type="scientific">Paenibacillus rhizovicinus</name>
    <dbReference type="NCBI Taxonomy" id="2704463"/>
    <lineage>
        <taxon>Bacteria</taxon>
        <taxon>Bacillati</taxon>
        <taxon>Bacillota</taxon>
        <taxon>Bacilli</taxon>
        <taxon>Bacillales</taxon>
        <taxon>Paenibacillaceae</taxon>
        <taxon>Paenibacillus</taxon>
    </lineage>
</organism>
<dbReference type="SUPFAM" id="SSF51445">
    <property type="entry name" value="(Trans)glycosidases"/>
    <property type="match status" value="1"/>
</dbReference>
<dbReference type="PROSITE" id="PS51272">
    <property type="entry name" value="SLH"/>
    <property type="match status" value="2"/>
</dbReference>
<proteinExistence type="inferred from homology"/>
<feature type="chain" id="PRO_5039056087" description="Alpha-galactosidase" evidence="9">
    <location>
        <begin position="22"/>
        <end position="1594"/>
    </location>
</feature>
<name>A0A6C0P065_9BACL</name>
<dbReference type="InterPro" id="IPR001119">
    <property type="entry name" value="SLH_dom"/>
</dbReference>
<evidence type="ECO:0000256" key="3">
    <source>
        <dbReference type="ARBA" id="ARBA00022801"/>
    </source>
</evidence>
<comment type="similarity">
    <text evidence="1 8">Belongs to the glycosyl hydrolase 27 family.</text>
</comment>
<evidence type="ECO:0000256" key="4">
    <source>
        <dbReference type="ARBA" id="ARBA00023001"/>
    </source>
</evidence>
<evidence type="ECO:0000256" key="6">
    <source>
        <dbReference type="ARBA" id="ARBA00023295"/>
    </source>
</evidence>
<evidence type="ECO:0000259" key="10">
    <source>
        <dbReference type="PROSITE" id="PS51272"/>
    </source>
</evidence>
<dbReference type="CDD" id="cd14792">
    <property type="entry name" value="GH27"/>
    <property type="match status" value="1"/>
</dbReference>
<dbReference type="SUPFAM" id="SSF51011">
    <property type="entry name" value="Glycosyl hydrolase domain"/>
    <property type="match status" value="1"/>
</dbReference>
<evidence type="ECO:0000256" key="7">
    <source>
        <dbReference type="ARBA" id="ARBA00023326"/>
    </source>
</evidence>
<keyword evidence="7" id="KW-0624">Polysaccharide degradation</keyword>
<dbReference type="GO" id="GO:0004557">
    <property type="term" value="F:alpha-galactosidase activity"/>
    <property type="evidence" value="ECO:0007669"/>
    <property type="project" value="UniProtKB-EC"/>
</dbReference>
<dbReference type="InterPro" id="IPR005102">
    <property type="entry name" value="Carbo-bd_X2"/>
</dbReference>
<dbReference type="InterPro" id="IPR041233">
    <property type="entry name" value="Melibiase_C"/>
</dbReference>
<dbReference type="Gene3D" id="2.60.120.260">
    <property type="entry name" value="Galactose-binding domain-like"/>
    <property type="match status" value="3"/>
</dbReference>
<comment type="catalytic activity">
    <reaction evidence="8">
        <text>Hydrolysis of terminal, non-reducing alpha-D-galactose residues in alpha-D-galactosides, including galactose oligosaccharides, galactomannans and galactolipids.</text>
        <dbReference type="EC" id="3.2.1.22"/>
    </reaction>
</comment>
<evidence type="ECO:0000256" key="8">
    <source>
        <dbReference type="RuleBase" id="RU361168"/>
    </source>
</evidence>
<evidence type="ECO:0000256" key="1">
    <source>
        <dbReference type="ARBA" id="ARBA00009743"/>
    </source>
</evidence>